<sequence>MNLPHIQFLPAEIISDILSLTTDVSTPEFWPPLGSPASELQTELERIANGPLLVLSRVCSRWHDIAFKTPTFWSNIEIHGMTEAALDKSVRLLTARLNRSGSAPLSISLQCDLDSQSPHPRIFHLLAEHSNRWEFLCIARCSIKEFDTSILRGKLPRLKKLLLNVETRPRFGSSPDTPIDFFAVAPCLENLWLAAPLVNSDSVRQIFDQQQLKCFGCIAMFPEEFRDGLSLLPRLPLGAQAHIALDLDYRVFAPDYIISFHLPPISTSISSLVCRTTQPFHADHASSALTQIFASLNASALQRMFLGCNGYPRIVLEWPTTLHIQFLALCRRSAFGRCLTTLSVVEVHIAEQDLLEILSVLKALEHLEVGDAPPTVPDPILITDSFVRAMAATKVEDCLVPLLSRFVCVTRFMFRQRLLVDFVTSRLTRLAALDTPTAFHVDIHAFPDSKCSLDHKVHTKLSELAVTESHFFYESAQKYIPIL</sequence>
<dbReference type="EMBL" id="JARKIF010000014">
    <property type="protein sequence ID" value="KAJ7623441.1"/>
    <property type="molecule type" value="Genomic_DNA"/>
</dbReference>
<evidence type="ECO:0000259" key="1">
    <source>
        <dbReference type="Pfam" id="PF12937"/>
    </source>
</evidence>
<evidence type="ECO:0000313" key="2">
    <source>
        <dbReference type="EMBL" id="KAJ7623441.1"/>
    </source>
</evidence>
<dbReference type="InterPro" id="IPR001810">
    <property type="entry name" value="F-box_dom"/>
</dbReference>
<proteinExistence type="predicted"/>
<gene>
    <name evidence="2" type="ORF">FB45DRAFT_1005872</name>
</gene>
<comment type="caution">
    <text evidence="2">The sequence shown here is derived from an EMBL/GenBank/DDBJ whole genome shotgun (WGS) entry which is preliminary data.</text>
</comment>
<accession>A0AAD7BKG2</accession>
<feature type="domain" description="F-box" evidence="1">
    <location>
        <begin position="7"/>
        <end position="76"/>
    </location>
</feature>
<dbReference type="Gene3D" id="1.20.1280.50">
    <property type="match status" value="1"/>
</dbReference>
<organism evidence="2 3">
    <name type="scientific">Roridomyces roridus</name>
    <dbReference type="NCBI Taxonomy" id="1738132"/>
    <lineage>
        <taxon>Eukaryota</taxon>
        <taxon>Fungi</taxon>
        <taxon>Dikarya</taxon>
        <taxon>Basidiomycota</taxon>
        <taxon>Agaricomycotina</taxon>
        <taxon>Agaricomycetes</taxon>
        <taxon>Agaricomycetidae</taxon>
        <taxon>Agaricales</taxon>
        <taxon>Marasmiineae</taxon>
        <taxon>Mycenaceae</taxon>
        <taxon>Roridomyces</taxon>
    </lineage>
</organism>
<reference evidence="2" key="1">
    <citation type="submission" date="2023-03" db="EMBL/GenBank/DDBJ databases">
        <title>Massive genome expansion in bonnet fungi (Mycena s.s.) driven by repeated elements and novel gene families across ecological guilds.</title>
        <authorList>
            <consortium name="Lawrence Berkeley National Laboratory"/>
            <person name="Harder C.B."/>
            <person name="Miyauchi S."/>
            <person name="Viragh M."/>
            <person name="Kuo A."/>
            <person name="Thoen E."/>
            <person name="Andreopoulos B."/>
            <person name="Lu D."/>
            <person name="Skrede I."/>
            <person name="Drula E."/>
            <person name="Henrissat B."/>
            <person name="Morin E."/>
            <person name="Kohler A."/>
            <person name="Barry K."/>
            <person name="LaButti K."/>
            <person name="Morin E."/>
            <person name="Salamov A."/>
            <person name="Lipzen A."/>
            <person name="Mereny Z."/>
            <person name="Hegedus B."/>
            <person name="Baldrian P."/>
            <person name="Stursova M."/>
            <person name="Weitz H."/>
            <person name="Taylor A."/>
            <person name="Grigoriev I.V."/>
            <person name="Nagy L.G."/>
            <person name="Martin F."/>
            <person name="Kauserud H."/>
        </authorList>
    </citation>
    <scope>NUCLEOTIDE SEQUENCE</scope>
    <source>
        <strain evidence="2">9284</strain>
    </source>
</reference>
<keyword evidence="3" id="KW-1185">Reference proteome</keyword>
<dbReference type="Proteomes" id="UP001221142">
    <property type="component" value="Unassembled WGS sequence"/>
</dbReference>
<evidence type="ECO:0000313" key="3">
    <source>
        <dbReference type="Proteomes" id="UP001221142"/>
    </source>
</evidence>
<dbReference type="AlphaFoldDB" id="A0AAD7BKG2"/>
<protein>
    <recommendedName>
        <fullName evidence="1">F-box domain-containing protein</fullName>
    </recommendedName>
</protein>
<dbReference type="Pfam" id="PF12937">
    <property type="entry name" value="F-box-like"/>
    <property type="match status" value="1"/>
</dbReference>
<name>A0AAD7BKG2_9AGAR</name>